<dbReference type="EnsemblMetazoa" id="MESCA004214-RA">
    <property type="protein sequence ID" value="MESCA004214-PA"/>
    <property type="gene ID" value="MESCA004214"/>
</dbReference>
<accession>T1GL28</accession>
<reference evidence="2" key="1">
    <citation type="submission" date="2013-02" db="EMBL/GenBank/DDBJ databases">
        <authorList>
            <person name="Hughes D."/>
        </authorList>
    </citation>
    <scope>NUCLEOTIDE SEQUENCE</scope>
    <source>
        <strain>Durham</strain>
        <strain evidence="2">NC isolate 2 -- Noor lab</strain>
    </source>
</reference>
<sequence length="75" mass="8422">MHANTEYADDKDVVGKKSSSVASVFQRLEEEASSKGLRVNAYKTKCMLSSRNQSHHESLGPIFTIGDYDFQIVLR</sequence>
<protein>
    <recommendedName>
        <fullName evidence="3">Reverse transcriptase domain-containing protein</fullName>
    </recommendedName>
</protein>
<dbReference type="Proteomes" id="UP000015102">
    <property type="component" value="Unassembled WGS sequence"/>
</dbReference>
<name>T1GL28_MEGSC</name>
<dbReference type="EMBL" id="CAQQ02194328">
    <property type="status" value="NOT_ANNOTATED_CDS"/>
    <property type="molecule type" value="Genomic_DNA"/>
</dbReference>
<dbReference type="AlphaFoldDB" id="T1GL28"/>
<reference evidence="1" key="2">
    <citation type="submission" date="2015-06" db="UniProtKB">
        <authorList>
            <consortium name="EnsemblMetazoa"/>
        </authorList>
    </citation>
    <scope>IDENTIFICATION</scope>
</reference>
<evidence type="ECO:0008006" key="3">
    <source>
        <dbReference type="Google" id="ProtNLM"/>
    </source>
</evidence>
<evidence type="ECO:0000313" key="1">
    <source>
        <dbReference type="EnsemblMetazoa" id="MESCA004214-PA"/>
    </source>
</evidence>
<proteinExistence type="predicted"/>
<evidence type="ECO:0000313" key="2">
    <source>
        <dbReference type="Proteomes" id="UP000015102"/>
    </source>
</evidence>
<dbReference type="HOGENOM" id="CLU_2673940_0_0_1"/>
<organism evidence="1 2">
    <name type="scientific">Megaselia scalaris</name>
    <name type="common">Humpbacked fly</name>
    <name type="synonym">Phora scalaris</name>
    <dbReference type="NCBI Taxonomy" id="36166"/>
    <lineage>
        <taxon>Eukaryota</taxon>
        <taxon>Metazoa</taxon>
        <taxon>Ecdysozoa</taxon>
        <taxon>Arthropoda</taxon>
        <taxon>Hexapoda</taxon>
        <taxon>Insecta</taxon>
        <taxon>Pterygota</taxon>
        <taxon>Neoptera</taxon>
        <taxon>Endopterygota</taxon>
        <taxon>Diptera</taxon>
        <taxon>Brachycera</taxon>
        <taxon>Muscomorpha</taxon>
        <taxon>Platypezoidea</taxon>
        <taxon>Phoridae</taxon>
        <taxon>Megaseliini</taxon>
        <taxon>Megaselia</taxon>
    </lineage>
</organism>
<keyword evidence="2" id="KW-1185">Reference proteome</keyword>